<evidence type="ECO:0000256" key="8">
    <source>
        <dbReference type="SAM" id="Phobius"/>
    </source>
</evidence>
<evidence type="ECO:0000313" key="10">
    <source>
        <dbReference type="Proteomes" id="UP001497383"/>
    </source>
</evidence>
<keyword evidence="4 8" id="KW-0812">Transmembrane</keyword>
<accession>A0ABP0ZR77</accession>
<keyword evidence="6 8" id="KW-1133">Transmembrane helix</keyword>
<evidence type="ECO:0000256" key="5">
    <source>
        <dbReference type="ARBA" id="ARBA00022824"/>
    </source>
</evidence>
<name>A0ABP0ZR77_9ASCO</name>
<keyword evidence="5" id="KW-0256">Endoplasmic reticulum</keyword>
<dbReference type="Proteomes" id="UP001497383">
    <property type="component" value="Chromosome 6"/>
</dbReference>
<organism evidence="9 10">
    <name type="scientific">Lodderomyces beijingensis</name>
    <dbReference type="NCBI Taxonomy" id="1775926"/>
    <lineage>
        <taxon>Eukaryota</taxon>
        <taxon>Fungi</taxon>
        <taxon>Dikarya</taxon>
        <taxon>Ascomycota</taxon>
        <taxon>Saccharomycotina</taxon>
        <taxon>Pichiomycetes</taxon>
        <taxon>Debaryomycetaceae</taxon>
        <taxon>Candida/Lodderomyces clade</taxon>
        <taxon>Lodderomyces</taxon>
    </lineage>
</organism>
<dbReference type="RefSeq" id="XP_066831825.1">
    <property type="nucleotide sequence ID" value="XM_066975157.1"/>
</dbReference>
<feature type="transmembrane region" description="Helical" evidence="8">
    <location>
        <begin position="46"/>
        <end position="64"/>
    </location>
</feature>
<reference evidence="9 10" key="1">
    <citation type="submission" date="2024-03" db="EMBL/GenBank/DDBJ databases">
        <authorList>
            <person name="Brejova B."/>
        </authorList>
    </citation>
    <scope>NUCLEOTIDE SEQUENCE [LARGE SCALE GENOMIC DNA]</scope>
    <source>
        <strain evidence="9 10">CBS 14171</strain>
    </source>
</reference>
<gene>
    <name evidence="9" type="ORF">LODBEIA_P48870</name>
</gene>
<comment type="subcellular location">
    <subcellularLocation>
        <location evidence="1">Endoplasmic reticulum membrane</location>
        <topology evidence="1">Multi-pass membrane protein</topology>
    </subcellularLocation>
</comment>
<evidence type="ECO:0000256" key="7">
    <source>
        <dbReference type="ARBA" id="ARBA00023136"/>
    </source>
</evidence>
<protein>
    <recommendedName>
        <fullName evidence="3">ER membrane protein complex subunit 6</fullName>
    </recommendedName>
</protein>
<dbReference type="InterPro" id="IPR008504">
    <property type="entry name" value="Emc6"/>
</dbReference>
<dbReference type="EMBL" id="OZ022410">
    <property type="protein sequence ID" value="CAK9441018.1"/>
    <property type="molecule type" value="Genomic_DNA"/>
</dbReference>
<evidence type="ECO:0000256" key="4">
    <source>
        <dbReference type="ARBA" id="ARBA00022692"/>
    </source>
</evidence>
<proteinExistence type="inferred from homology"/>
<dbReference type="InterPro" id="IPR029008">
    <property type="entry name" value="EMC6-like"/>
</dbReference>
<evidence type="ECO:0000256" key="6">
    <source>
        <dbReference type="ARBA" id="ARBA00022989"/>
    </source>
</evidence>
<dbReference type="Pfam" id="PF07019">
    <property type="entry name" value="EMC6"/>
    <property type="match status" value="1"/>
</dbReference>
<evidence type="ECO:0000256" key="2">
    <source>
        <dbReference type="ARBA" id="ARBA00009436"/>
    </source>
</evidence>
<keyword evidence="10" id="KW-1185">Reference proteome</keyword>
<dbReference type="GeneID" id="92210083"/>
<feature type="transmembrane region" description="Helical" evidence="8">
    <location>
        <begin position="85"/>
        <end position="103"/>
    </location>
</feature>
<evidence type="ECO:0000256" key="3">
    <source>
        <dbReference type="ARBA" id="ARBA00020827"/>
    </source>
</evidence>
<dbReference type="PANTHER" id="PTHR20994:SF0">
    <property type="entry name" value="ER MEMBRANE PROTEIN COMPLEX SUBUNIT 6"/>
    <property type="match status" value="1"/>
</dbReference>
<evidence type="ECO:0000256" key="1">
    <source>
        <dbReference type="ARBA" id="ARBA00004477"/>
    </source>
</evidence>
<evidence type="ECO:0000313" key="9">
    <source>
        <dbReference type="EMBL" id="CAK9441018.1"/>
    </source>
</evidence>
<comment type="similarity">
    <text evidence="2">Belongs to the EMC6 family.</text>
</comment>
<keyword evidence="7 8" id="KW-0472">Membrane</keyword>
<dbReference type="PANTHER" id="PTHR20994">
    <property type="entry name" value="ER MEMBRANE PROTEIN COMPLEX SUBUNIT 6"/>
    <property type="match status" value="1"/>
</dbReference>
<sequence>MSDRTRFYSPHSIETNRQKLQHVHDVTSLALGVVAGIMTLESLYGFLVYFVGISVTNVAFYLICGESNAGKFFRNPIQEIYVNNLLNNIPGFVMSWCLVYALVKSSS</sequence>